<feature type="domain" description="CNA-B" evidence="8">
    <location>
        <begin position="869"/>
        <end position="898"/>
    </location>
</feature>
<feature type="domain" description="CNA-B" evidence="8">
    <location>
        <begin position="781"/>
        <end position="862"/>
    </location>
</feature>
<comment type="caution">
    <text evidence="11">The sequence shown here is derived from an EMBL/GenBank/DDBJ whole genome shotgun (WGS) entry which is preliminary data.</text>
</comment>
<dbReference type="GO" id="GO:0005518">
    <property type="term" value="F:collagen binding"/>
    <property type="evidence" value="ECO:0007669"/>
    <property type="project" value="InterPro"/>
</dbReference>
<dbReference type="GO" id="GO:0007155">
    <property type="term" value="P:cell adhesion"/>
    <property type="evidence" value="ECO:0007669"/>
    <property type="project" value="InterPro"/>
</dbReference>
<dbReference type="InterPro" id="IPR008456">
    <property type="entry name" value="Collagen-bd_dom"/>
</dbReference>
<dbReference type="Gene3D" id="2.60.40.740">
    <property type="match status" value="1"/>
</dbReference>
<feature type="domain" description="Collagen binding" evidence="7">
    <location>
        <begin position="175"/>
        <end position="299"/>
    </location>
</feature>
<dbReference type="Pfam" id="PF05737">
    <property type="entry name" value="Collagen_bind"/>
    <property type="match status" value="1"/>
</dbReference>
<dbReference type="InterPro" id="IPR041171">
    <property type="entry name" value="SDR_Ig"/>
</dbReference>
<feature type="domain" description="CNA-B" evidence="8">
    <location>
        <begin position="516"/>
        <end position="597"/>
    </location>
</feature>
<evidence type="ECO:0008006" key="13">
    <source>
        <dbReference type="Google" id="ProtNLM"/>
    </source>
</evidence>
<feature type="non-terminal residue" evidence="11">
    <location>
        <position position="899"/>
    </location>
</feature>
<dbReference type="EMBL" id="NVOR01000144">
    <property type="protein sequence ID" value="PED80042.1"/>
    <property type="molecule type" value="Genomic_DNA"/>
</dbReference>
<reference evidence="11 12" key="1">
    <citation type="submission" date="2017-09" db="EMBL/GenBank/DDBJ databases">
        <title>Large-scale bioinformatics analysis of Bacillus genomes uncovers conserved roles of natural products in bacterial physiology.</title>
        <authorList>
            <consortium name="Agbiome Team Llc"/>
            <person name="Bleich R.M."/>
            <person name="Grubbs K.J."/>
            <person name="Santa Maria K.C."/>
            <person name="Allen S.E."/>
            <person name="Farag S."/>
            <person name="Shank E.A."/>
            <person name="Bowers A."/>
        </authorList>
    </citation>
    <scope>NUCLEOTIDE SEQUENCE [LARGE SCALE GENOMIC DNA]</scope>
    <source>
        <strain evidence="11 12">AFS092012</strain>
    </source>
</reference>
<keyword evidence="6" id="KW-0472">Membrane</keyword>
<dbReference type="SUPFAM" id="SSF49478">
    <property type="entry name" value="Cna protein B-type domain"/>
    <property type="match status" value="7"/>
</dbReference>
<evidence type="ECO:0000256" key="4">
    <source>
        <dbReference type="ARBA" id="ARBA00022729"/>
    </source>
</evidence>
<gene>
    <name evidence="11" type="ORF">CON65_24885</name>
</gene>
<dbReference type="SUPFAM" id="SSF49401">
    <property type="entry name" value="Bacterial adhesins"/>
    <property type="match status" value="2"/>
</dbReference>
<dbReference type="CDD" id="cd00222">
    <property type="entry name" value="CollagenBindB"/>
    <property type="match status" value="5"/>
</dbReference>
<dbReference type="InterPro" id="IPR011252">
    <property type="entry name" value="Fibrogen-bd_dom1"/>
</dbReference>
<dbReference type="Gene3D" id="2.60.120.170">
    <property type="match status" value="1"/>
</dbReference>
<name>A0AA91V7L2_9BACI</name>
<keyword evidence="5" id="KW-0572">Peptidoglycan-anchor</keyword>
<dbReference type="Gene3D" id="2.60.40.1280">
    <property type="match status" value="1"/>
</dbReference>
<dbReference type="Proteomes" id="UP000221020">
    <property type="component" value="Unassembled WGS sequence"/>
</dbReference>
<keyword evidence="2" id="KW-0134">Cell wall</keyword>
<feature type="domain" description="CNA-B" evidence="8">
    <location>
        <begin position="693"/>
        <end position="774"/>
    </location>
</feature>
<feature type="domain" description="CNA-B" evidence="8">
    <location>
        <begin position="428"/>
        <end position="509"/>
    </location>
</feature>
<evidence type="ECO:0000313" key="11">
    <source>
        <dbReference type="EMBL" id="PED80042.1"/>
    </source>
</evidence>
<dbReference type="Gene3D" id="2.60.40.10">
    <property type="entry name" value="Immunoglobulins"/>
    <property type="match status" value="1"/>
</dbReference>
<evidence type="ECO:0000256" key="2">
    <source>
        <dbReference type="ARBA" id="ARBA00022512"/>
    </source>
</evidence>
<keyword evidence="3" id="KW-0964">Secreted</keyword>
<dbReference type="RefSeq" id="WP_154724659.1">
    <property type="nucleotide sequence ID" value="NZ_NVOR01000144.1"/>
</dbReference>
<keyword evidence="6" id="KW-1133">Transmembrane helix</keyword>
<comment type="subcellular location">
    <subcellularLocation>
        <location evidence="1">Secreted</location>
        <location evidence="1">Cell wall</location>
        <topology evidence="1">Peptidoglycan-anchor</topology>
    </subcellularLocation>
</comment>
<feature type="domain" description="SpaA-like prealbumin fold" evidence="9">
    <location>
        <begin position="339"/>
        <end position="411"/>
    </location>
</feature>
<dbReference type="Pfam" id="PF17961">
    <property type="entry name" value="Big_8"/>
    <property type="match status" value="1"/>
</dbReference>
<feature type="transmembrane region" description="Helical" evidence="6">
    <location>
        <begin position="7"/>
        <end position="27"/>
    </location>
</feature>
<proteinExistence type="predicted"/>
<dbReference type="InterPro" id="IPR041033">
    <property type="entry name" value="SpaA_PFL_dom_1"/>
</dbReference>
<evidence type="ECO:0000256" key="1">
    <source>
        <dbReference type="ARBA" id="ARBA00004168"/>
    </source>
</evidence>
<evidence type="ECO:0000313" key="12">
    <source>
        <dbReference type="Proteomes" id="UP000221020"/>
    </source>
</evidence>
<sequence>MNIHSKRVFSIFSIIMIFMFTIGQSLLPIIAKAQELNTTGFVDSFTIEKTKLQYGEQTKINVNFSDKSGNKMKAGDTLTLTLPPELVGFSGTIPLKNDEGTDFGTCQITTTNVVCTFTDVVEKLQNIRGHFNFTVSGMNVPTGETKTIETNLGTDLAKQAVTISGPTGSTEPTLFFYKSGDIQPSNTDEVRWFLAINNKKQQLNTDIVLSDSVQPGQTLNKNSFYIAINNGTTSLNLTLQQFQDQGYGTITFTGDNSFDVLIDKDKASGNSFTVGYTTAITESGKTQESFFNNYKINYQIVNEAPVSNENSTWVKNISMGGGAQGDLPPKGTLRIVKHIEGNPEKFIPNVTFKLYKESGEQIGDTYTTGAQGITEIPNLDPGNYYVQEIKAPDYVDFDPQTKISFTVDGNAEKGVKLMIPNKVKTTSVSGTKTWNDNNAIDRPKTIQVDLLRNGQKIDTKEVTAENGWNYTFANVPAYDNDGNAYTYTVKEQPVVGYQSSVSGYDITNTKVGQTAVEGTKTWKDDNATDRPDKIQVDLLQNGQAINTQDVTAINGWKYTFADLAQYDANGVAYTYTVKEKPVAGYKSEVNGYNITNTKEVKTTSVTGTKTWKGDNATDRPDKIQVDLLQNGQVINTQDVTEASGWKYTFADLAQYDANGVAYTYTVKEKPVAGYKSEVNGYNITNTKVAKLTVEGTKTWKDGNATDRPAMIKVDLLQNGNVIQTQDVLAVMGWKYIFADLETYDANGVAYQYEVKERPVAGYQSSVSGYDITNTKVGQTTVEGTKTWKDDNATDRPKTIKVDLLQNGQVINTQDVTATNGWKYEFKDLAAYDANGAAYKYEVKEQPVAGYQSSISGYDITNTKVGQTTVEGTKTWKDDNATDRPETIKVDLLQNGQVIN</sequence>
<evidence type="ECO:0000256" key="6">
    <source>
        <dbReference type="SAM" id="Phobius"/>
    </source>
</evidence>
<dbReference type="InterPro" id="IPR008454">
    <property type="entry name" value="Collagen-bd_Cna-like_B-typ_dom"/>
</dbReference>
<feature type="domain" description="SDR-like Ig" evidence="10">
    <location>
        <begin position="52"/>
        <end position="136"/>
    </location>
</feature>
<dbReference type="Pfam" id="PF05738">
    <property type="entry name" value="Cna_B"/>
    <property type="match status" value="6"/>
</dbReference>
<dbReference type="InterPro" id="IPR013783">
    <property type="entry name" value="Ig-like_fold"/>
</dbReference>
<evidence type="ECO:0000259" key="10">
    <source>
        <dbReference type="Pfam" id="PF17961"/>
    </source>
</evidence>
<dbReference type="InterPro" id="IPR008966">
    <property type="entry name" value="Adhesion_dom_sf"/>
</dbReference>
<keyword evidence="4" id="KW-0732">Signal</keyword>
<evidence type="ECO:0000259" key="8">
    <source>
        <dbReference type="Pfam" id="PF05738"/>
    </source>
</evidence>
<dbReference type="Gene3D" id="2.60.40.1140">
    <property type="entry name" value="Collagen-binding surface protein Cna, B-type domain"/>
    <property type="match status" value="5"/>
</dbReference>
<dbReference type="Pfam" id="PF17802">
    <property type="entry name" value="SpaA"/>
    <property type="match status" value="1"/>
</dbReference>
<protein>
    <recommendedName>
        <fullName evidence="13">Cell wall anchor protein</fullName>
    </recommendedName>
</protein>
<evidence type="ECO:0000259" key="9">
    <source>
        <dbReference type="Pfam" id="PF17802"/>
    </source>
</evidence>
<keyword evidence="6" id="KW-0812">Transmembrane</keyword>
<evidence type="ECO:0000256" key="5">
    <source>
        <dbReference type="ARBA" id="ARBA00023088"/>
    </source>
</evidence>
<feature type="domain" description="CNA-B" evidence="8">
    <location>
        <begin position="605"/>
        <end position="686"/>
    </location>
</feature>
<organism evidence="11 12">
    <name type="scientific">Bacillus pseudomycoides</name>
    <dbReference type="NCBI Taxonomy" id="64104"/>
    <lineage>
        <taxon>Bacteria</taxon>
        <taxon>Bacillati</taxon>
        <taxon>Bacillota</taxon>
        <taxon>Bacilli</taxon>
        <taxon>Bacillales</taxon>
        <taxon>Bacillaceae</taxon>
        <taxon>Bacillus</taxon>
        <taxon>Bacillus cereus group</taxon>
    </lineage>
</organism>
<evidence type="ECO:0000256" key="3">
    <source>
        <dbReference type="ARBA" id="ARBA00022525"/>
    </source>
</evidence>
<accession>A0AA91V7L2</accession>
<dbReference type="AlphaFoldDB" id="A0AA91V7L2"/>
<evidence type="ECO:0000259" key="7">
    <source>
        <dbReference type="Pfam" id="PF05737"/>
    </source>
</evidence>